<evidence type="ECO:0000259" key="2">
    <source>
        <dbReference type="Pfam" id="PF06048"/>
    </source>
</evidence>
<gene>
    <name evidence="3" type="ORF">GMD42_09165</name>
</gene>
<dbReference type="InterPro" id="IPR009270">
    <property type="entry name" value="DUF927"/>
</dbReference>
<dbReference type="Proteomes" id="UP000462362">
    <property type="component" value="Unassembled WGS sequence"/>
</dbReference>
<evidence type="ECO:0000313" key="4">
    <source>
        <dbReference type="Proteomes" id="UP000462362"/>
    </source>
</evidence>
<evidence type="ECO:0000313" key="3">
    <source>
        <dbReference type="EMBL" id="MTU43784.1"/>
    </source>
</evidence>
<feature type="region of interest" description="Disordered" evidence="1">
    <location>
        <begin position="855"/>
        <end position="880"/>
    </location>
</feature>
<comment type="caution">
    <text evidence="3">The sequence shown here is derived from an EMBL/GenBank/DDBJ whole genome shotgun (WGS) entry which is preliminary data.</text>
</comment>
<name>A0A6I3RYM7_9BURK</name>
<organism evidence="3 4">
    <name type="scientific">Parasutterella excrementihominis</name>
    <dbReference type="NCBI Taxonomy" id="487175"/>
    <lineage>
        <taxon>Bacteria</taxon>
        <taxon>Pseudomonadati</taxon>
        <taxon>Pseudomonadota</taxon>
        <taxon>Betaproteobacteria</taxon>
        <taxon>Burkholderiales</taxon>
        <taxon>Sutterellaceae</taxon>
        <taxon>Parasutterella</taxon>
    </lineage>
</organism>
<dbReference type="AlphaFoldDB" id="A0A6I3RYM7"/>
<evidence type="ECO:0000256" key="1">
    <source>
        <dbReference type="SAM" id="MobiDB-lite"/>
    </source>
</evidence>
<accession>A0A6I3RYM7</accession>
<dbReference type="Pfam" id="PF06048">
    <property type="entry name" value="DUF927"/>
    <property type="match status" value="1"/>
</dbReference>
<proteinExistence type="predicted"/>
<feature type="domain" description="DUF927" evidence="2">
    <location>
        <begin position="375"/>
        <end position="646"/>
    </location>
</feature>
<dbReference type="RefSeq" id="WP_155167938.1">
    <property type="nucleotide sequence ID" value="NZ_WNCA01000005.1"/>
</dbReference>
<protein>
    <submittedName>
        <fullName evidence="3">DUF927 domain-containing protein</fullName>
    </submittedName>
</protein>
<feature type="compositionally biased region" description="Acidic residues" evidence="1">
    <location>
        <begin position="864"/>
        <end position="874"/>
    </location>
</feature>
<sequence length="930" mass="102359">MTIEFMLVKSAKNPLGTPQKAETFEDFARIVQNARNARKNDAKDGPAICAPMKDNKRKDVNVLPRNWAAIDIDGGKQQKQDAAGKVYTPKGTDSLGISPQVLEALKEVLKPFSCFIYPTHSDTPTARKYRVVMALDKELGPKDWEVCARNVCLWLMEKVPELAEQPDKLITAAIDSASYTPAQIMYTVPKEKAASLELFSGTPISTAQFTKGSKTEKKALAKIDSTAPAPEAEGFRPELKHVDSILEALTKRGLILRDMGGRKYAIKCPSGEHDDGSLTSTAYFAPGSKRDNGKRYRYGAICCMHDTCKSKGRGTEAFLSMLGMEYAAYCREIDQQEANPDLFTASSGEYSTVNGVVYLSVYKVLAGKVTKGPKEALFPEIEIIGQARDPDGQGWGRLIAFRNNDGRRLEVLIQDSDLTGKGDNVREALTSSGLPLYSTGRNIARYLCDYIYNRPIVNRENPDLMPQKVAIARRGGWLGEAFITPNGVIGDSEERIYYEPAGNAKANYDQAGSIEKWRDSVGYLARYSSPLTLAICTALAAPLLSRISWVEQKSGGFHFYSTSTVGKTSIAEAAAGVYGKPSPDGGRVISWSGTANAVEYVAAAHNDSLMCMDELKTAKPYEVNDIIYRLANGVSKSRLNKDIDLRAPLTWLILWISTGELTVSQYLKKAGADIHAGTDIRSIPIDVGMGVRAAPMDRDTLGIFEAIPPRFKNISEAFSLLSVGTRENYGKLGRKWLEYLTANADALETQAEPFARAFEKKAPKEIGAQQSRELNRFKLCAVAGEIATEAGLTGWQEGQVTDAVIKLMERYFAGLTTGTKEARRLIESLQEAAQTPYKFALYGTSERAEYGYRNFEPSSITPSEDSDTGEDLTDPEIKPVRSTPKQKRLMFLPSAFLKLIGNFSPEAACEELIRRGLLIQNEKKQKRTKA</sequence>
<reference evidence="3 4" key="1">
    <citation type="journal article" date="2019" name="Nat. Med.">
        <title>A library of human gut bacterial isolates paired with longitudinal multiomics data enables mechanistic microbiome research.</title>
        <authorList>
            <person name="Poyet M."/>
            <person name="Groussin M."/>
            <person name="Gibbons S.M."/>
            <person name="Avila-Pacheco J."/>
            <person name="Jiang X."/>
            <person name="Kearney S.M."/>
            <person name="Perrotta A.R."/>
            <person name="Berdy B."/>
            <person name="Zhao S."/>
            <person name="Lieberman T.D."/>
            <person name="Swanson P.K."/>
            <person name="Smith M."/>
            <person name="Roesemann S."/>
            <person name="Alexander J.E."/>
            <person name="Rich S.A."/>
            <person name="Livny J."/>
            <person name="Vlamakis H."/>
            <person name="Clish C."/>
            <person name="Bullock K."/>
            <person name="Deik A."/>
            <person name="Scott J."/>
            <person name="Pierce K.A."/>
            <person name="Xavier R.J."/>
            <person name="Alm E.J."/>
        </authorList>
    </citation>
    <scope>NUCLEOTIDE SEQUENCE [LARGE SCALE GENOMIC DNA]</scope>
    <source>
        <strain evidence="3 4">BIOML-A2</strain>
    </source>
</reference>
<dbReference type="EMBL" id="WNCL01000029">
    <property type="protein sequence ID" value="MTU43784.1"/>
    <property type="molecule type" value="Genomic_DNA"/>
</dbReference>